<dbReference type="Proteomes" id="UP001217185">
    <property type="component" value="Chromosome"/>
</dbReference>
<accession>A0AC61YW28</accession>
<evidence type="ECO:0000313" key="1">
    <source>
        <dbReference type="EMBL" id="WGE07116.1"/>
    </source>
</evidence>
<organism evidence="1 2">
    <name type="scientific">Bacillus subtilis</name>
    <dbReference type="NCBI Taxonomy" id="1423"/>
    <lineage>
        <taxon>Bacteria</taxon>
        <taxon>Bacillati</taxon>
        <taxon>Bacillota</taxon>
        <taxon>Bacilli</taxon>
        <taxon>Bacillales</taxon>
        <taxon>Bacillaceae</taxon>
        <taxon>Bacillus</taxon>
    </lineage>
</organism>
<sequence>MVFRDIFEKMNKFDLKYYTSSNEQESKRKIKAFENELNINLDEVYKEFAIRYGGSTIQADNVLFPSLEENPLASNNHLRLGLFYGFGVDDNDFDVKSMTVTYEEQMPDWIIPIADGDGGDQVCLGVKGEAAGKVNFLDHELINGVKDTFLVANSFSDFIQSLFIEEASDDGDDGILSICIIMLMESIYQKLELL</sequence>
<name>A0AC61YW28_BACIU</name>
<protein>
    <submittedName>
        <fullName evidence="1">SMI1/KNR4 family protein</fullName>
    </submittedName>
</protein>
<reference evidence="1" key="1">
    <citation type="submission" date="2025-02" db="EMBL/GenBank/DDBJ databases">
        <title>Complete genome sequences of 52 Bacillus and Priestia strains isolated from West-African fermentations and 26 reference strains from the DSMZ collection.</title>
        <authorList>
            <person name="Wiedenbein E.S."/>
            <person name="Canoy T.S."/>
            <person name="Hui Y."/>
            <person name="Parkouda C."/>
            <person name="Dawende C."/>
            <person name="Ametefe E."/>
            <person name="Jespersen L."/>
            <person name="Nielsen D.S."/>
        </authorList>
    </citation>
    <scope>NUCLEOTIDE SEQUENCE</scope>
    <source>
        <strain evidence="1">PRO122</strain>
    </source>
</reference>
<gene>
    <name evidence="1" type="ORF">P5658_18645</name>
</gene>
<dbReference type="EMBL" id="CP121756">
    <property type="protein sequence ID" value="WGE07116.1"/>
    <property type="molecule type" value="Genomic_DNA"/>
</dbReference>
<evidence type="ECO:0000313" key="2">
    <source>
        <dbReference type="Proteomes" id="UP001217185"/>
    </source>
</evidence>
<proteinExistence type="predicted"/>